<protein>
    <submittedName>
        <fullName evidence="1">Uncharacterized protein</fullName>
    </submittedName>
</protein>
<evidence type="ECO:0000313" key="1">
    <source>
        <dbReference type="EMBL" id="RVW61046.1"/>
    </source>
</evidence>
<reference evidence="1 2" key="1">
    <citation type="journal article" date="2018" name="PLoS Genet.">
        <title>Population sequencing reveals clonal diversity and ancestral inbreeding in the grapevine cultivar Chardonnay.</title>
        <authorList>
            <person name="Roach M.J."/>
            <person name="Johnson D.L."/>
            <person name="Bohlmann J."/>
            <person name="van Vuuren H.J."/>
            <person name="Jones S.J."/>
            <person name="Pretorius I.S."/>
            <person name="Schmidt S.A."/>
            <person name="Borneman A.R."/>
        </authorList>
    </citation>
    <scope>NUCLEOTIDE SEQUENCE [LARGE SCALE GENOMIC DNA]</scope>
    <source>
        <strain evidence="2">cv. Chardonnay</strain>
        <tissue evidence="1">Leaf</tissue>
    </source>
</reference>
<dbReference type="AlphaFoldDB" id="A0A438FM02"/>
<gene>
    <name evidence="1" type="ORF">CK203_045862</name>
</gene>
<sequence length="235" mass="25722">MHGFDPSCFGFSGIVPGLDPFCFRFSGIVPRFDPSCFGFSGIVPGFDLFCFGFSDIASRFDPFYFGFSSIVPGFDPIVLGSLQHVGISFVFQHRARIPLAFSNSVPGSISPSVIMAHSLSLFMVVWGQNCWSFEFFTRVHFTLASLALRTRESLPNSYMAWAHKLQIGLGIYCGSILGLGLGSLQPTMNPYGSLVVKQAKKLKGVNLHGELVRRVIGECGFEVEGLFSKAECMGK</sequence>
<accession>A0A438FM02</accession>
<organism evidence="1 2">
    <name type="scientific">Vitis vinifera</name>
    <name type="common">Grape</name>
    <dbReference type="NCBI Taxonomy" id="29760"/>
    <lineage>
        <taxon>Eukaryota</taxon>
        <taxon>Viridiplantae</taxon>
        <taxon>Streptophyta</taxon>
        <taxon>Embryophyta</taxon>
        <taxon>Tracheophyta</taxon>
        <taxon>Spermatophyta</taxon>
        <taxon>Magnoliopsida</taxon>
        <taxon>eudicotyledons</taxon>
        <taxon>Gunneridae</taxon>
        <taxon>Pentapetalae</taxon>
        <taxon>rosids</taxon>
        <taxon>Vitales</taxon>
        <taxon>Vitaceae</taxon>
        <taxon>Viteae</taxon>
        <taxon>Vitis</taxon>
    </lineage>
</organism>
<comment type="caution">
    <text evidence="1">The sequence shown here is derived from an EMBL/GenBank/DDBJ whole genome shotgun (WGS) entry which is preliminary data.</text>
</comment>
<evidence type="ECO:0000313" key="2">
    <source>
        <dbReference type="Proteomes" id="UP000288805"/>
    </source>
</evidence>
<dbReference type="Proteomes" id="UP000288805">
    <property type="component" value="Unassembled WGS sequence"/>
</dbReference>
<dbReference type="EMBL" id="QGNW01000843">
    <property type="protein sequence ID" value="RVW61046.1"/>
    <property type="molecule type" value="Genomic_DNA"/>
</dbReference>
<name>A0A438FM02_VITVI</name>
<proteinExistence type="predicted"/>